<keyword evidence="1" id="KW-0732">Signal</keyword>
<proteinExistence type="predicted"/>
<evidence type="ECO:0000256" key="1">
    <source>
        <dbReference type="SAM" id="SignalP"/>
    </source>
</evidence>
<feature type="signal peptide" evidence="1">
    <location>
        <begin position="1"/>
        <end position="24"/>
    </location>
</feature>
<reference evidence="2" key="1">
    <citation type="submission" date="2022-08" db="EMBL/GenBank/DDBJ databases">
        <title>Whole genome sequencing of non-tuberculosis mycobacteria type-strains.</title>
        <authorList>
            <person name="Igarashi Y."/>
            <person name="Osugi A."/>
            <person name="Mitarai S."/>
        </authorList>
    </citation>
    <scope>NUCLEOTIDE SEQUENCE</scope>
    <source>
        <strain evidence="2">DSM 45127</strain>
    </source>
</reference>
<dbReference type="EMBL" id="CP092488">
    <property type="protein sequence ID" value="UMB71983.1"/>
    <property type="molecule type" value="Genomic_DNA"/>
</dbReference>
<name>A0ABY3VR91_9MYCO</name>
<organism evidence="2 3">
    <name type="scientific">Mycobacterium paraterrae</name>
    <dbReference type="NCBI Taxonomy" id="577492"/>
    <lineage>
        <taxon>Bacteria</taxon>
        <taxon>Bacillati</taxon>
        <taxon>Actinomycetota</taxon>
        <taxon>Actinomycetes</taxon>
        <taxon>Mycobacteriales</taxon>
        <taxon>Mycobacteriaceae</taxon>
        <taxon>Mycobacterium</taxon>
    </lineage>
</organism>
<evidence type="ECO:0000313" key="2">
    <source>
        <dbReference type="EMBL" id="UMB71983.1"/>
    </source>
</evidence>
<sequence length="145" mass="14962">MIRELLVAAAITGAASGMSPVALADPGHYDGDVPGMNYDASLGAPCDNYERFIFGRGPGGQAEACHFIINQFPAATTGYWVITYPLRGVQQVGAKCDNPRGLSAQSPDGQPMLCTEHGWQIGQLTGGGFPNATGGGFPSDTGQTG</sequence>
<protein>
    <recommendedName>
        <fullName evidence="4">Secreted protein</fullName>
    </recommendedName>
</protein>
<evidence type="ECO:0008006" key="4">
    <source>
        <dbReference type="Google" id="ProtNLM"/>
    </source>
</evidence>
<accession>A0ABY3VR91</accession>
<dbReference type="RefSeq" id="WP_240263710.1">
    <property type="nucleotide sequence ID" value="NZ_CP092488.2"/>
</dbReference>
<dbReference type="Proteomes" id="UP001055336">
    <property type="component" value="Chromosome"/>
</dbReference>
<feature type="chain" id="PRO_5047193504" description="Secreted protein" evidence="1">
    <location>
        <begin position="25"/>
        <end position="145"/>
    </location>
</feature>
<keyword evidence="3" id="KW-1185">Reference proteome</keyword>
<evidence type="ECO:0000313" key="3">
    <source>
        <dbReference type="Proteomes" id="UP001055336"/>
    </source>
</evidence>
<gene>
    <name evidence="2" type="ORF">MKK62_12600</name>
</gene>